<evidence type="ECO:0000313" key="3">
    <source>
        <dbReference type="Proteomes" id="UP000606786"/>
    </source>
</evidence>
<organism evidence="2 3">
    <name type="scientific">Ceratitis capitata</name>
    <name type="common">Mediterranean fruit fly</name>
    <name type="synonym">Tephritis capitata</name>
    <dbReference type="NCBI Taxonomy" id="7213"/>
    <lineage>
        <taxon>Eukaryota</taxon>
        <taxon>Metazoa</taxon>
        <taxon>Ecdysozoa</taxon>
        <taxon>Arthropoda</taxon>
        <taxon>Hexapoda</taxon>
        <taxon>Insecta</taxon>
        <taxon>Pterygota</taxon>
        <taxon>Neoptera</taxon>
        <taxon>Endopterygota</taxon>
        <taxon>Diptera</taxon>
        <taxon>Brachycera</taxon>
        <taxon>Muscomorpha</taxon>
        <taxon>Tephritoidea</taxon>
        <taxon>Tephritidae</taxon>
        <taxon>Ceratitis</taxon>
        <taxon>Ceratitis</taxon>
    </lineage>
</organism>
<comment type="caution">
    <text evidence="2">The sequence shown here is derived from an EMBL/GenBank/DDBJ whole genome shotgun (WGS) entry which is preliminary data.</text>
</comment>
<feature type="region of interest" description="Disordered" evidence="1">
    <location>
        <begin position="77"/>
        <end position="106"/>
    </location>
</feature>
<name>A0A811VE91_CERCA</name>
<gene>
    <name evidence="2" type="ORF">CCAP1982_LOCUS20606</name>
</gene>
<feature type="compositionally biased region" description="Polar residues" evidence="1">
    <location>
        <begin position="93"/>
        <end position="104"/>
    </location>
</feature>
<protein>
    <submittedName>
        <fullName evidence="2">(Mediterranean fruit fly) hypothetical protein</fullName>
    </submittedName>
</protein>
<dbReference type="EMBL" id="CAJHJT010000056">
    <property type="protein sequence ID" value="CAD7012523.1"/>
    <property type="molecule type" value="Genomic_DNA"/>
</dbReference>
<reference evidence="2" key="1">
    <citation type="submission" date="2020-11" db="EMBL/GenBank/DDBJ databases">
        <authorList>
            <person name="Whitehead M."/>
        </authorList>
    </citation>
    <scope>NUCLEOTIDE SEQUENCE</scope>
    <source>
        <strain evidence="2">EGII</strain>
    </source>
</reference>
<dbReference type="Proteomes" id="UP000606786">
    <property type="component" value="Unassembled WGS sequence"/>
</dbReference>
<evidence type="ECO:0000256" key="1">
    <source>
        <dbReference type="SAM" id="MobiDB-lite"/>
    </source>
</evidence>
<proteinExistence type="predicted"/>
<dbReference type="AlphaFoldDB" id="A0A811VE91"/>
<evidence type="ECO:0000313" key="2">
    <source>
        <dbReference type="EMBL" id="CAD7012523.1"/>
    </source>
</evidence>
<accession>A0A811VE91</accession>
<sequence length="133" mass="14650">MQATSGQYRHQGSGTFTAQCALALGNNKPKSLLIQISARAATSVHIMNSRLTPREIYSHKYIEKQFFHTTSKVAPLGLNIGEDQQTEKKENRNNQPKRQPTNPINAWMCKDATAAAATIAAEQGDHKFASTSH</sequence>
<keyword evidence="3" id="KW-1185">Reference proteome</keyword>